<dbReference type="OMA" id="IESAHNP"/>
<dbReference type="HOGENOM" id="CLU_072169_0_0_1"/>
<protein>
    <submittedName>
        <fullName evidence="1">Uncharacterized protein</fullName>
    </submittedName>
</protein>
<dbReference type="AlphaFoldDB" id="B3MVP1"/>
<dbReference type="STRING" id="7217.B3MVP1"/>
<keyword evidence="2" id="KW-1185">Reference proteome</keyword>
<dbReference type="KEGG" id="dan:6504182"/>
<dbReference type="Pfam" id="PF07368">
    <property type="entry name" value="DUF1487"/>
    <property type="match status" value="1"/>
</dbReference>
<evidence type="ECO:0000313" key="2">
    <source>
        <dbReference type="Proteomes" id="UP000007801"/>
    </source>
</evidence>
<evidence type="ECO:0000313" key="1">
    <source>
        <dbReference type="EMBL" id="EDV33306.1"/>
    </source>
</evidence>
<reference evidence="1 2" key="1">
    <citation type="journal article" date="2007" name="Nature">
        <title>Evolution of genes and genomes on the Drosophila phylogeny.</title>
        <authorList>
            <consortium name="Drosophila 12 Genomes Consortium"/>
            <person name="Clark A.G."/>
            <person name="Eisen M.B."/>
            <person name="Smith D.R."/>
            <person name="Bergman C.M."/>
            <person name="Oliver B."/>
            <person name="Markow T.A."/>
            <person name="Kaufman T.C."/>
            <person name="Kellis M."/>
            <person name="Gelbart W."/>
            <person name="Iyer V.N."/>
            <person name="Pollard D.A."/>
            <person name="Sackton T.B."/>
            <person name="Larracuente A.M."/>
            <person name="Singh N.D."/>
            <person name="Abad J.P."/>
            <person name="Abt D.N."/>
            <person name="Adryan B."/>
            <person name="Aguade M."/>
            <person name="Akashi H."/>
            <person name="Anderson W.W."/>
            <person name="Aquadro C.F."/>
            <person name="Ardell D.H."/>
            <person name="Arguello R."/>
            <person name="Artieri C.G."/>
            <person name="Barbash D.A."/>
            <person name="Barker D."/>
            <person name="Barsanti P."/>
            <person name="Batterham P."/>
            <person name="Batzoglou S."/>
            <person name="Begun D."/>
            <person name="Bhutkar A."/>
            <person name="Blanco E."/>
            <person name="Bosak S.A."/>
            <person name="Bradley R.K."/>
            <person name="Brand A.D."/>
            <person name="Brent M.R."/>
            <person name="Brooks A.N."/>
            <person name="Brown R.H."/>
            <person name="Butlin R.K."/>
            <person name="Caggese C."/>
            <person name="Calvi B.R."/>
            <person name="Bernardo de Carvalho A."/>
            <person name="Caspi A."/>
            <person name="Castrezana S."/>
            <person name="Celniker S.E."/>
            <person name="Chang J.L."/>
            <person name="Chapple C."/>
            <person name="Chatterji S."/>
            <person name="Chinwalla A."/>
            <person name="Civetta A."/>
            <person name="Clifton S.W."/>
            <person name="Comeron J.M."/>
            <person name="Costello J.C."/>
            <person name="Coyne J.A."/>
            <person name="Daub J."/>
            <person name="David R.G."/>
            <person name="Delcher A.L."/>
            <person name="Delehaunty K."/>
            <person name="Do C.B."/>
            <person name="Ebling H."/>
            <person name="Edwards K."/>
            <person name="Eickbush T."/>
            <person name="Evans J.D."/>
            <person name="Filipski A."/>
            <person name="Findeiss S."/>
            <person name="Freyhult E."/>
            <person name="Fulton L."/>
            <person name="Fulton R."/>
            <person name="Garcia A.C."/>
            <person name="Gardiner A."/>
            <person name="Garfield D.A."/>
            <person name="Garvin B.E."/>
            <person name="Gibson G."/>
            <person name="Gilbert D."/>
            <person name="Gnerre S."/>
            <person name="Godfrey J."/>
            <person name="Good R."/>
            <person name="Gotea V."/>
            <person name="Gravely B."/>
            <person name="Greenberg A.J."/>
            <person name="Griffiths-Jones S."/>
            <person name="Gross S."/>
            <person name="Guigo R."/>
            <person name="Gustafson E.A."/>
            <person name="Haerty W."/>
            <person name="Hahn M.W."/>
            <person name="Halligan D.L."/>
            <person name="Halpern A.L."/>
            <person name="Halter G.M."/>
            <person name="Han M.V."/>
            <person name="Heger A."/>
            <person name="Hillier L."/>
            <person name="Hinrichs A.S."/>
            <person name="Holmes I."/>
            <person name="Hoskins R.A."/>
            <person name="Hubisz M.J."/>
            <person name="Hultmark D."/>
            <person name="Huntley M.A."/>
            <person name="Jaffe D.B."/>
            <person name="Jagadeeshan S."/>
            <person name="Jeck W.R."/>
            <person name="Johnson J."/>
            <person name="Jones C.D."/>
            <person name="Jordan W.C."/>
            <person name="Karpen G.H."/>
            <person name="Kataoka E."/>
            <person name="Keightley P.D."/>
            <person name="Kheradpour P."/>
            <person name="Kirkness E.F."/>
            <person name="Koerich L.B."/>
            <person name="Kristiansen K."/>
            <person name="Kudrna D."/>
            <person name="Kulathinal R.J."/>
            <person name="Kumar S."/>
            <person name="Kwok R."/>
            <person name="Lander E."/>
            <person name="Langley C.H."/>
            <person name="Lapoint R."/>
            <person name="Lazzaro B.P."/>
            <person name="Lee S.J."/>
            <person name="Levesque L."/>
            <person name="Li R."/>
            <person name="Lin C.F."/>
            <person name="Lin M.F."/>
            <person name="Lindblad-Toh K."/>
            <person name="Llopart A."/>
            <person name="Long M."/>
            <person name="Low L."/>
            <person name="Lozovsky E."/>
            <person name="Lu J."/>
            <person name="Luo M."/>
            <person name="Machado C.A."/>
            <person name="Makalowski W."/>
            <person name="Marzo M."/>
            <person name="Matsuda M."/>
            <person name="Matzkin L."/>
            <person name="McAllister B."/>
            <person name="McBride C.S."/>
            <person name="McKernan B."/>
            <person name="McKernan K."/>
            <person name="Mendez-Lago M."/>
            <person name="Minx P."/>
            <person name="Mollenhauer M.U."/>
            <person name="Montooth K."/>
            <person name="Mount S.M."/>
            <person name="Mu X."/>
            <person name="Myers E."/>
            <person name="Negre B."/>
            <person name="Newfeld S."/>
            <person name="Nielsen R."/>
            <person name="Noor M.A."/>
            <person name="O'Grady P."/>
            <person name="Pachter L."/>
            <person name="Papaceit M."/>
            <person name="Parisi M.J."/>
            <person name="Parisi M."/>
            <person name="Parts L."/>
            <person name="Pedersen J.S."/>
            <person name="Pesole G."/>
            <person name="Phillippy A.M."/>
            <person name="Ponting C.P."/>
            <person name="Pop M."/>
            <person name="Porcelli D."/>
            <person name="Powell J.R."/>
            <person name="Prohaska S."/>
            <person name="Pruitt K."/>
            <person name="Puig M."/>
            <person name="Quesneville H."/>
            <person name="Ram K.R."/>
            <person name="Rand D."/>
            <person name="Rasmussen M.D."/>
            <person name="Reed L.K."/>
            <person name="Reenan R."/>
            <person name="Reily A."/>
            <person name="Remington K.A."/>
            <person name="Rieger T.T."/>
            <person name="Ritchie M.G."/>
            <person name="Robin C."/>
            <person name="Rogers Y.H."/>
            <person name="Rohde C."/>
            <person name="Rozas J."/>
            <person name="Rubenfield M.J."/>
            <person name="Ruiz A."/>
            <person name="Russo S."/>
            <person name="Salzberg S.L."/>
            <person name="Sanchez-Gracia A."/>
            <person name="Saranga D.J."/>
            <person name="Sato H."/>
            <person name="Schaeffer S.W."/>
            <person name="Schatz M.C."/>
            <person name="Schlenke T."/>
            <person name="Schwartz R."/>
            <person name="Segarra C."/>
            <person name="Singh R.S."/>
            <person name="Sirot L."/>
            <person name="Sirota M."/>
            <person name="Sisneros N.B."/>
            <person name="Smith C.D."/>
            <person name="Smith T.F."/>
            <person name="Spieth J."/>
            <person name="Stage D.E."/>
            <person name="Stark A."/>
            <person name="Stephan W."/>
            <person name="Strausberg R.L."/>
            <person name="Strempel S."/>
            <person name="Sturgill D."/>
            <person name="Sutton G."/>
            <person name="Sutton G.G."/>
            <person name="Tao W."/>
            <person name="Teichmann S."/>
            <person name="Tobari Y.N."/>
            <person name="Tomimura Y."/>
            <person name="Tsolas J.M."/>
            <person name="Valente V.L."/>
            <person name="Venter E."/>
            <person name="Venter J.C."/>
            <person name="Vicario S."/>
            <person name="Vieira F.G."/>
            <person name="Vilella A.J."/>
            <person name="Villasante A."/>
            <person name="Walenz B."/>
            <person name="Wang J."/>
            <person name="Wasserman M."/>
            <person name="Watts T."/>
            <person name="Wilson D."/>
            <person name="Wilson R.K."/>
            <person name="Wing R.A."/>
            <person name="Wolfner M.F."/>
            <person name="Wong A."/>
            <person name="Wong G.K."/>
            <person name="Wu C.I."/>
            <person name="Wu G."/>
            <person name="Yamamoto D."/>
            <person name="Yang H.P."/>
            <person name="Yang S.P."/>
            <person name="Yorke J.A."/>
            <person name="Yoshida K."/>
            <person name="Zdobnov E."/>
            <person name="Zhang P."/>
            <person name="Zhang Y."/>
            <person name="Zimin A.V."/>
            <person name="Baldwin J."/>
            <person name="Abdouelleil A."/>
            <person name="Abdulkadir J."/>
            <person name="Abebe A."/>
            <person name="Abera B."/>
            <person name="Abreu J."/>
            <person name="Acer S.C."/>
            <person name="Aftuck L."/>
            <person name="Alexander A."/>
            <person name="An P."/>
            <person name="Anderson E."/>
            <person name="Anderson S."/>
            <person name="Arachi H."/>
            <person name="Azer M."/>
            <person name="Bachantsang P."/>
            <person name="Barry A."/>
            <person name="Bayul T."/>
            <person name="Berlin A."/>
            <person name="Bessette D."/>
            <person name="Bloom T."/>
            <person name="Blye J."/>
            <person name="Boguslavskiy L."/>
            <person name="Bonnet C."/>
            <person name="Boukhgalter B."/>
            <person name="Bourzgui I."/>
            <person name="Brown A."/>
            <person name="Cahill P."/>
            <person name="Channer S."/>
            <person name="Cheshatsang Y."/>
            <person name="Chuda L."/>
            <person name="Citroen M."/>
            <person name="Collymore A."/>
            <person name="Cooke P."/>
            <person name="Costello M."/>
            <person name="D'Aco K."/>
            <person name="Daza R."/>
            <person name="De Haan G."/>
            <person name="DeGray S."/>
            <person name="DeMaso C."/>
            <person name="Dhargay N."/>
            <person name="Dooley K."/>
            <person name="Dooley E."/>
            <person name="Doricent M."/>
            <person name="Dorje P."/>
            <person name="Dorjee K."/>
            <person name="Dupes A."/>
            <person name="Elong R."/>
            <person name="Falk J."/>
            <person name="Farina A."/>
            <person name="Faro S."/>
            <person name="Ferguson D."/>
            <person name="Fisher S."/>
            <person name="Foley C.D."/>
            <person name="Franke A."/>
            <person name="Friedrich D."/>
            <person name="Gadbois L."/>
            <person name="Gearin G."/>
            <person name="Gearin C.R."/>
            <person name="Giannoukos G."/>
            <person name="Goode T."/>
            <person name="Graham J."/>
            <person name="Grandbois E."/>
            <person name="Grewal S."/>
            <person name="Gyaltsen K."/>
            <person name="Hafez N."/>
            <person name="Hagos B."/>
            <person name="Hall J."/>
            <person name="Henson C."/>
            <person name="Hollinger A."/>
            <person name="Honan T."/>
            <person name="Huard M.D."/>
            <person name="Hughes L."/>
            <person name="Hurhula B."/>
            <person name="Husby M.E."/>
            <person name="Kamat A."/>
            <person name="Kanga B."/>
            <person name="Kashin S."/>
            <person name="Khazanovich D."/>
            <person name="Kisner P."/>
            <person name="Lance K."/>
            <person name="Lara M."/>
            <person name="Lee W."/>
            <person name="Lennon N."/>
            <person name="Letendre F."/>
            <person name="LeVine R."/>
            <person name="Lipovsky A."/>
            <person name="Liu X."/>
            <person name="Liu J."/>
            <person name="Liu S."/>
            <person name="Lokyitsang T."/>
            <person name="Lokyitsang Y."/>
            <person name="Lubonja R."/>
            <person name="Lui A."/>
            <person name="MacDonald P."/>
            <person name="Magnisalis V."/>
            <person name="Maru K."/>
            <person name="Matthews C."/>
            <person name="McCusker W."/>
            <person name="McDonough S."/>
            <person name="Mehta T."/>
            <person name="Meldrim J."/>
            <person name="Meneus L."/>
            <person name="Mihai O."/>
            <person name="Mihalev A."/>
            <person name="Mihova T."/>
            <person name="Mittelman R."/>
            <person name="Mlenga V."/>
            <person name="Montmayeur A."/>
            <person name="Mulrain L."/>
            <person name="Navidi A."/>
            <person name="Naylor J."/>
            <person name="Negash T."/>
            <person name="Nguyen T."/>
            <person name="Nguyen N."/>
            <person name="Nicol R."/>
            <person name="Norbu C."/>
            <person name="Norbu N."/>
            <person name="Novod N."/>
            <person name="O'Neill B."/>
            <person name="Osman S."/>
            <person name="Markiewicz E."/>
            <person name="Oyono O.L."/>
            <person name="Patti C."/>
            <person name="Phunkhang P."/>
            <person name="Pierre F."/>
            <person name="Priest M."/>
            <person name="Raghuraman S."/>
            <person name="Rege F."/>
            <person name="Reyes R."/>
            <person name="Rise C."/>
            <person name="Rogov P."/>
            <person name="Ross K."/>
            <person name="Ryan E."/>
            <person name="Settipalli S."/>
            <person name="Shea T."/>
            <person name="Sherpa N."/>
            <person name="Shi L."/>
            <person name="Shih D."/>
            <person name="Sparrow T."/>
            <person name="Spaulding J."/>
            <person name="Stalker J."/>
            <person name="Stange-Thomann N."/>
            <person name="Stavropoulos S."/>
            <person name="Stone C."/>
            <person name="Strader C."/>
            <person name="Tesfaye S."/>
            <person name="Thomson T."/>
            <person name="Thoulutsang Y."/>
            <person name="Thoulutsang D."/>
            <person name="Topham K."/>
            <person name="Topping I."/>
            <person name="Tsamla T."/>
            <person name="Vassiliev H."/>
            <person name="Vo A."/>
            <person name="Wangchuk T."/>
            <person name="Wangdi T."/>
            <person name="Weiand M."/>
            <person name="Wilkinson J."/>
            <person name="Wilson A."/>
            <person name="Yadav S."/>
            <person name="Young G."/>
            <person name="Yu Q."/>
            <person name="Zembek L."/>
            <person name="Zhong D."/>
            <person name="Zimmer A."/>
            <person name="Zwirko Z."/>
            <person name="Jaffe D.B."/>
            <person name="Alvarez P."/>
            <person name="Brockman W."/>
            <person name="Butler J."/>
            <person name="Chin C."/>
            <person name="Gnerre S."/>
            <person name="Grabherr M."/>
            <person name="Kleber M."/>
            <person name="Mauceli E."/>
            <person name="MacCallum I."/>
        </authorList>
    </citation>
    <scope>NUCLEOTIDE SEQUENCE [LARGE SCALE GENOMIC DNA]</scope>
    <source>
        <strain evidence="2">Tucson 14024-0371.13</strain>
    </source>
</reference>
<dbReference type="OrthoDB" id="310895at2759"/>
<dbReference type="eggNOG" id="KOG2450">
    <property type="taxonomic scope" value="Eukaryota"/>
</dbReference>
<accession>B3MVP1</accession>
<dbReference type="PANTHER" id="PTHR21644:SF0">
    <property type="entry name" value="AT02555P-RELATED"/>
    <property type="match status" value="1"/>
</dbReference>
<dbReference type="GeneID" id="6504182"/>
<dbReference type="Proteomes" id="UP000007801">
    <property type="component" value="Unassembled WGS sequence"/>
</dbReference>
<organism evidence="1 2">
    <name type="scientific">Drosophila ananassae</name>
    <name type="common">Fruit fly</name>
    <dbReference type="NCBI Taxonomy" id="7217"/>
    <lineage>
        <taxon>Eukaryota</taxon>
        <taxon>Metazoa</taxon>
        <taxon>Ecdysozoa</taxon>
        <taxon>Arthropoda</taxon>
        <taxon>Hexapoda</taxon>
        <taxon>Insecta</taxon>
        <taxon>Pterygota</taxon>
        <taxon>Neoptera</taxon>
        <taxon>Endopterygota</taxon>
        <taxon>Diptera</taxon>
        <taxon>Brachycera</taxon>
        <taxon>Muscomorpha</taxon>
        <taxon>Ephydroidea</taxon>
        <taxon>Drosophilidae</taxon>
        <taxon>Drosophila</taxon>
        <taxon>Sophophora</taxon>
    </lineage>
</organism>
<dbReference type="InParanoid" id="B3MVP1"/>
<dbReference type="PANTHER" id="PTHR21644">
    <property type="entry name" value="AT02555P-RELATED"/>
    <property type="match status" value="1"/>
</dbReference>
<proteinExistence type="predicted"/>
<name>B3MVP1_DROAN</name>
<sequence>MYDGTKYFARSLDSYHPSQSEVSVETDPNNPIKYGMVKYPTCDEELLNTGATSPLGESEDIGSPQTSKENIEVEKLIRKVPYEPQIMIIYEAGDIHSALHFLIDSAQNPFDRNAIAMVFIEEKIIEEVVQQILSKLKPLSDFATQHHNFWDSVEYIKTEELKSVTVNDDEKTFPVFVYDITHEKLGNEQTGVITLHSFTKNEEIIEKYEKETLSFKSVCSWNETLDGVYEIVAAFKCPYFYINCCNVNLGPIQNSLNAGKNDVVFEDGFHYETITIYTLFKLIVFPIGDAIVAKPSASAKEVEPISFLEP</sequence>
<dbReference type="SMR" id="B3MVP1"/>
<dbReference type="EMBL" id="CH902624">
    <property type="protein sequence ID" value="EDV33306.1"/>
    <property type="molecule type" value="Genomic_DNA"/>
</dbReference>
<gene>
    <name evidence="1" type="primary">Dana\GF21501</name>
    <name evidence="1" type="synonym">dana_GLEANR_473</name>
    <name evidence="1" type="ORF">GF21501</name>
</gene>
<dbReference type="PhylomeDB" id="B3MVP1"/>
<dbReference type="InterPro" id="IPR009961">
    <property type="entry name" value="DUF1487"/>
</dbReference>